<gene>
    <name evidence="3" type="ORF">FHS42_006384</name>
</gene>
<feature type="compositionally biased region" description="Low complexity" evidence="2">
    <location>
        <begin position="70"/>
        <end position="83"/>
    </location>
</feature>
<evidence type="ECO:0000313" key="3">
    <source>
        <dbReference type="EMBL" id="MBB5939291.1"/>
    </source>
</evidence>
<protein>
    <submittedName>
        <fullName evidence="3">Putative membrane protein YkoI</fullName>
    </submittedName>
</protein>
<accession>A0A7W9QFQ8</accession>
<evidence type="ECO:0000256" key="1">
    <source>
        <dbReference type="SAM" id="Coils"/>
    </source>
</evidence>
<organism evidence="3 4">
    <name type="scientific">Streptomyces zagrosensis</name>
    <dbReference type="NCBI Taxonomy" id="1042984"/>
    <lineage>
        <taxon>Bacteria</taxon>
        <taxon>Bacillati</taxon>
        <taxon>Actinomycetota</taxon>
        <taxon>Actinomycetes</taxon>
        <taxon>Kitasatosporales</taxon>
        <taxon>Streptomycetaceae</taxon>
        <taxon>Streptomyces</taxon>
    </lineage>
</organism>
<dbReference type="InterPro" id="IPR036388">
    <property type="entry name" value="WH-like_DNA-bd_sf"/>
</dbReference>
<evidence type="ECO:0000256" key="2">
    <source>
        <dbReference type="SAM" id="MobiDB-lite"/>
    </source>
</evidence>
<dbReference type="Gene3D" id="1.10.10.10">
    <property type="entry name" value="Winged helix-like DNA-binding domain superfamily/Winged helix DNA-binding domain"/>
    <property type="match status" value="1"/>
</dbReference>
<keyword evidence="4" id="KW-1185">Reference proteome</keyword>
<dbReference type="Proteomes" id="UP000588098">
    <property type="component" value="Unassembled WGS sequence"/>
</dbReference>
<sequence>MADDLSANRGEQERVRTELARLQDDLVRLEESEQVLTQMQKVLGGTSKRTAKQSKSRKTAAVPAARRSNGKAAAGKQAAATGRKAPKKAASTKKPGEPTWLELTTAYLGGQSEPKSAAEVSDALTEAHPERTVQVTVVRNTLEQGVAQGLLERSKQGRSVFYSLATTATAPSDS</sequence>
<feature type="coiled-coil region" evidence="1">
    <location>
        <begin position="12"/>
        <end position="39"/>
    </location>
</feature>
<comment type="caution">
    <text evidence="3">The sequence shown here is derived from an EMBL/GenBank/DDBJ whole genome shotgun (WGS) entry which is preliminary data.</text>
</comment>
<reference evidence="3 4" key="1">
    <citation type="submission" date="2020-08" db="EMBL/GenBank/DDBJ databases">
        <title>Genomic Encyclopedia of Type Strains, Phase III (KMG-III): the genomes of soil and plant-associated and newly described type strains.</title>
        <authorList>
            <person name="Whitman W."/>
        </authorList>
    </citation>
    <scope>NUCLEOTIDE SEQUENCE [LARGE SCALE GENOMIC DNA]</scope>
    <source>
        <strain evidence="3 4">CECT 8305</strain>
    </source>
</reference>
<name>A0A7W9QFQ8_9ACTN</name>
<keyword evidence="1" id="KW-0175">Coiled coil</keyword>
<proteinExistence type="predicted"/>
<evidence type="ECO:0000313" key="4">
    <source>
        <dbReference type="Proteomes" id="UP000588098"/>
    </source>
</evidence>
<feature type="compositionally biased region" description="Basic residues" evidence="2">
    <location>
        <begin position="49"/>
        <end position="58"/>
    </location>
</feature>
<feature type="region of interest" description="Disordered" evidence="2">
    <location>
        <begin position="40"/>
        <end position="98"/>
    </location>
</feature>
<dbReference type="EMBL" id="JACHJL010000022">
    <property type="protein sequence ID" value="MBB5939291.1"/>
    <property type="molecule type" value="Genomic_DNA"/>
</dbReference>
<dbReference type="AlphaFoldDB" id="A0A7W9QFQ8"/>